<dbReference type="PRINTS" id="PR00252">
    <property type="entry name" value="NRIONCHANNEL"/>
</dbReference>
<dbReference type="FunFam" id="2.70.170.10:FF:000013">
    <property type="entry name" value="Acetylcholine receptor subunit alpha"/>
    <property type="match status" value="1"/>
</dbReference>
<evidence type="ECO:0000313" key="21">
    <source>
        <dbReference type="EMBL" id="CAF1630638.1"/>
    </source>
</evidence>
<feature type="transmembrane region" description="Helical" evidence="14">
    <location>
        <begin position="437"/>
        <end position="457"/>
    </location>
</feature>
<accession>A0A815T9X5</accession>
<dbReference type="Gene3D" id="1.20.58.390">
    <property type="entry name" value="Neurotransmitter-gated ion-channel transmembrane domain"/>
    <property type="match status" value="2"/>
</dbReference>
<evidence type="ECO:0000256" key="1">
    <source>
        <dbReference type="ARBA" id="ARBA00022448"/>
    </source>
</evidence>
<keyword evidence="14" id="KW-0732">Signal</keyword>
<dbReference type="GO" id="GO:0045211">
    <property type="term" value="C:postsynaptic membrane"/>
    <property type="evidence" value="ECO:0007669"/>
    <property type="project" value="InterPro"/>
</dbReference>
<comment type="caution">
    <text evidence="20">The sequence shown here is derived from an EMBL/GenBank/DDBJ whole genome shotgun (WGS) entry which is preliminary data.</text>
</comment>
<keyword evidence="5" id="KW-0770">Synapse</keyword>
<dbReference type="EMBL" id="CAJOBD010000488">
    <property type="protein sequence ID" value="CAF3677186.1"/>
    <property type="molecule type" value="Genomic_DNA"/>
</dbReference>
<keyword evidence="4 14" id="KW-1133">Transmembrane helix</keyword>
<dbReference type="InterPro" id="IPR006201">
    <property type="entry name" value="Neur_channel"/>
</dbReference>
<proteinExistence type="inferred from homology"/>
<dbReference type="Proteomes" id="UP000663870">
    <property type="component" value="Unassembled WGS sequence"/>
</dbReference>
<organism evidence="20 26">
    <name type="scientific">Rotaria sordida</name>
    <dbReference type="NCBI Taxonomy" id="392033"/>
    <lineage>
        <taxon>Eukaryota</taxon>
        <taxon>Metazoa</taxon>
        <taxon>Spiralia</taxon>
        <taxon>Gnathifera</taxon>
        <taxon>Rotifera</taxon>
        <taxon>Eurotatoria</taxon>
        <taxon>Bdelloidea</taxon>
        <taxon>Philodinida</taxon>
        <taxon>Philodinidae</taxon>
        <taxon>Rotaria</taxon>
    </lineage>
</organism>
<dbReference type="PROSITE" id="PS00236">
    <property type="entry name" value="NEUROTR_ION_CHANNEL"/>
    <property type="match status" value="1"/>
</dbReference>
<keyword evidence="12 14" id="KW-0407">Ion channel</keyword>
<evidence type="ECO:0000256" key="3">
    <source>
        <dbReference type="ARBA" id="ARBA00022692"/>
    </source>
</evidence>
<gene>
    <name evidence="23" type="ORF">FNK824_LOCUS13803</name>
    <name evidence="22" type="ORF">JBS370_LOCUS7950</name>
    <name evidence="21" type="ORF">JXQ802_LOCUS51752</name>
    <name evidence="24" type="ORF">OTI717_LOCUS27774</name>
    <name evidence="19" type="ORF">PYM288_LOCUS35499</name>
    <name evidence="18" type="ORF">RFH988_LOCUS34546</name>
    <name evidence="20" type="ORF">SEV965_LOCUS35978</name>
    <name evidence="17" type="ORF">ZHD862_LOCUS17534</name>
</gene>
<comment type="similarity">
    <text evidence="14">Belongs to the ligand-gated ion channel (TC 1.A.9) family.</text>
</comment>
<evidence type="ECO:0000313" key="25">
    <source>
        <dbReference type="Proteomes" id="UP000663870"/>
    </source>
</evidence>
<feature type="transmembrane region" description="Helical" evidence="14">
    <location>
        <begin position="239"/>
        <end position="262"/>
    </location>
</feature>
<dbReference type="InterPro" id="IPR036734">
    <property type="entry name" value="Neur_chan_lig-bd_sf"/>
</dbReference>
<evidence type="ECO:0000256" key="2">
    <source>
        <dbReference type="ARBA" id="ARBA00022475"/>
    </source>
</evidence>
<feature type="transmembrane region" description="Helical" evidence="14">
    <location>
        <begin position="304"/>
        <end position="325"/>
    </location>
</feature>
<dbReference type="Proteomes" id="UP000663874">
    <property type="component" value="Unassembled WGS sequence"/>
</dbReference>
<dbReference type="EMBL" id="CAJNOL010007705">
    <property type="protein sequence ID" value="CAF1630638.1"/>
    <property type="molecule type" value="Genomic_DNA"/>
</dbReference>
<evidence type="ECO:0000313" key="18">
    <source>
        <dbReference type="EMBL" id="CAF1395210.1"/>
    </source>
</evidence>
<dbReference type="OrthoDB" id="5975154at2759"/>
<feature type="chain" id="PRO_5036509660" evidence="14">
    <location>
        <begin position="22"/>
        <end position="480"/>
    </location>
</feature>
<evidence type="ECO:0000256" key="11">
    <source>
        <dbReference type="ARBA" id="ARBA00023286"/>
    </source>
</evidence>
<evidence type="ECO:0000313" key="24">
    <source>
        <dbReference type="EMBL" id="CAF3977627.1"/>
    </source>
</evidence>
<keyword evidence="11" id="KW-1071">Ligand-gated ion channel</keyword>
<dbReference type="InterPro" id="IPR006029">
    <property type="entry name" value="Neurotrans-gated_channel_TM"/>
</dbReference>
<evidence type="ECO:0000256" key="12">
    <source>
        <dbReference type="ARBA" id="ARBA00023303"/>
    </source>
</evidence>
<evidence type="ECO:0000313" key="26">
    <source>
        <dbReference type="Proteomes" id="UP000663889"/>
    </source>
</evidence>
<feature type="domain" description="Neurotransmitter-gated ion-channel transmembrane" evidence="16">
    <location>
        <begin position="245"/>
        <end position="453"/>
    </location>
</feature>
<dbReference type="NCBIfam" id="TIGR00860">
    <property type="entry name" value="LIC"/>
    <property type="match status" value="1"/>
</dbReference>
<dbReference type="FunFam" id="1.20.58.390:FF:000001">
    <property type="entry name" value="Neuronal nicotinic acetylcholine receptor subunit 3"/>
    <property type="match status" value="1"/>
</dbReference>
<dbReference type="InterPro" id="IPR002394">
    <property type="entry name" value="Nicotinic_acetylcholine_rcpt"/>
</dbReference>
<evidence type="ECO:0000256" key="6">
    <source>
        <dbReference type="ARBA" id="ARBA00023065"/>
    </source>
</evidence>
<keyword evidence="9" id="KW-0675">Receptor</keyword>
<keyword evidence="7 14" id="KW-0472">Membrane</keyword>
<dbReference type="SUPFAM" id="SSF63712">
    <property type="entry name" value="Nicotinic receptor ligand binding domain-like"/>
    <property type="match status" value="1"/>
</dbReference>
<dbReference type="Pfam" id="PF02932">
    <property type="entry name" value="Neur_chan_memb"/>
    <property type="match status" value="1"/>
</dbReference>
<keyword evidence="2" id="KW-1003">Cell membrane</keyword>
<sequence length="480" mass="55725">MFNFCTIFIILFINEIYEINGNVEAKLLLHELMKDYNKYVLPVQSVNHIVNVSLGLKLSQLSDIDERNQIMTTNVWLEHEWTDYKLTWDPSQYGGIEVVEIPSSDIWVPDVVLYNNADGTYEVNTITKAHVHWNGTIKWNPPVIYKSYCAIDIQYYPFDEQKCTLKFGTWSHNGNLVDLSHKSGQIVSDIGVDLTDYYPSIEWDILSATAVRHVVLYDCCKDDPYYDVTFTIVIRRKPLFYMVNLVIPCVNIAFLTILVFCLPSDCGEKLTLSISIFVALQVFYLLLIDLIPPTSFTISLLGTYLLFTLVLVNASIFITIITLNIHWRHPNTHHMPNWVKRWFFQIIPPFVFMSKPHIANAILQTEEDRGKEELINSDSNLTHLNNYIKTISIDKYPPIIQQAIKDIRYISETQREAQKDDLEREGWRFIALVIDRCFLIIFIILTITGSFIILFSAPSIRNKSDPIERLYSRHYNSQLS</sequence>
<dbReference type="Proteomes" id="UP000663889">
    <property type="component" value="Unassembled WGS sequence"/>
</dbReference>
<feature type="transmembrane region" description="Helical" evidence="14">
    <location>
        <begin position="274"/>
        <end position="292"/>
    </location>
</feature>
<dbReference type="CDD" id="cd19064">
    <property type="entry name" value="LGIC_TM_nAChR"/>
    <property type="match status" value="1"/>
</dbReference>
<evidence type="ECO:0000313" key="19">
    <source>
        <dbReference type="EMBL" id="CAF1423254.1"/>
    </source>
</evidence>
<dbReference type="Proteomes" id="UP000663882">
    <property type="component" value="Unassembled WGS sequence"/>
</dbReference>
<dbReference type="InterPro" id="IPR006202">
    <property type="entry name" value="Neur_chan_lig-bd"/>
</dbReference>
<evidence type="ECO:0000313" key="23">
    <source>
        <dbReference type="EMBL" id="CAF3778901.1"/>
    </source>
</evidence>
<dbReference type="EMBL" id="CAJOAX010006339">
    <property type="protein sequence ID" value="CAF3977627.1"/>
    <property type="molecule type" value="Genomic_DNA"/>
</dbReference>
<evidence type="ECO:0000256" key="14">
    <source>
        <dbReference type="RuleBase" id="RU000687"/>
    </source>
</evidence>
<evidence type="ECO:0000256" key="13">
    <source>
        <dbReference type="ARBA" id="ARBA00034099"/>
    </source>
</evidence>
<keyword evidence="25" id="KW-1185">Reference proteome</keyword>
<dbReference type="Gene3D" id="2.70.170.10">
    <property type="entry name" value="Neurotransmitter-gated ion-channel ligand-binding domain"/>
    <property type="match status" value="1"/>
</dbReference>
<dbReference type="EMBL" id="CAJNOU010006201">
    <property type="protein sequence ID" value="CAF1499165.1"/>
    <property type="molecule type" value="Genomic_DNA"/>
</dbReference>
<dbReference type="InterPro" id="IPR018000">
    <property type="entry name" value="Neurotransmitter_ion_chnl_CS"/>
</dbReference>
<keyword evidence="3 14" id="KW-0812">Transmembrane</keyword>
<dbReference type="GO" id="GO:0022848">
    <property type="term" value="F:acetylcholine-gated monoatomic cation-selective channel activity"/>
    <property type="evidence" value="ECO:0007669"/>
    <property type="project" value="InterPro"/>
</dbReference>
<dbReference type="Proteomes" id="UP000663854">
    <property type="component" value="Unassembled WGS sequence"/>
</dbReference>
<dbReference type="EMBL" id="CAJNOO010004828">
    <property type="protein sequence ID" value="CAF1395210.1"/>
    <property type="molecule type" value="Genomic_DNA"/>
</dbReference>
<name>A0A815T9X5_9BILA</name>
<evidence type="ECO:0000313" key="22">
    <source>
        <dbReference type="EMBL" id="CAF3677186.1"/>
    </source>
</evidence>
<dbReference type="EMBL" id="CAJNOH010006157">
    <property type="protein sequence ID" value="CAF1423254.1"/>
    <property type="molecule type" value="Genomic_DNA"/>
</dbReference>
<keyword evidence="1 14" id="KW-0813">Transport</keyword>
<dbReference type="Proteomes" id="UP000663823">
    <property type="component" value="Unassembled WGS sequence"/>
</dbReference>
<feature type="signal peptide" evidence="14">
    <location>
        <begin position="1"/>
        <end position="21"/>
    </location>
</feature>
<dbReference type="AlphaFoldDB" id="A0A815T9X5"/>
<dbReference type="Pfam" id="PF02931">
    <property type="entry name" value="Neur_chan_LBD"/>
    <property type="match status" value="1"/>
</dbReference>
<evidence type="ECO:0000256" key="9">
    <source>
        <dbReference type="ARBA" id="ARBA00023170"/>
    </source>
</evidence>
<dbReference type="InterPro" id="IPR036719">
    <property type="entry name" value="Neuro-gated_channel_TM_sf"/>
</dbReference>
<dbReference type="InterPro" id="IPR038050">
    <property type="entry name" value="Neuro_actylchol_rec"/>
</dbReference>
<dbReference type="EMBL" id="CAJOBE010001844">
    <property type="protein sequence ID" value="CAF3778901.1"/>
    <property type="molecule type" value="Genomic_DNA"/>
</dbReference>
<reference evidence="20" key="1">
    <citation type="submission" date="2021-02" db="EMBL/GenBank/DDBJ databases">
        <authorList>
            <person name="Nowell W R."/>
        </authorList>
    </citation>
    <scope>NUCLEOTIDE SEQUENCE</scope>
</reference>
<evidence type="ECO:0000313" key="20">
    <source>
        <dbReference type="EMBL" id="CAF1499165.1"/>
    </source>
</evidence>
<keyword evidence="10" id="KW-0325">Glycoprotein</keyword>
<evidence type="ECO:0000256" key="8">
    <source>
        <dbReference type="ARBA" id="ARBA00023157"/>
    </source>
</evidence>
<keyword evidence="8" id="KW-1015">Disulfide bond</keyword>
<dbReference type="GO" id="GO:0004888">
    <property type="term" value="F:transmembrane signaling receptor activity"/>
    <property type="evidence" value="ECO:0007669"/>
    <property type="project" value="InterPro"/>
</dbReference>
<dbReference type="SUPFAM" id="SSF90112">
    <property type="entry name" value="Neurotransmitter-gated ion-channel transmembrane pore"/>
    <property type="match status" value="1"/>
</dbReference>
<evidence type="ECO:0000313" key="17">
    <source>
        <dbReference type="EMBL" id="CAF1099796.1"/>
    </source>
</evidence>
<evidence type="ECO:0000256" key="7">
    <source>
        <dbReference type="ARBA" id="ARBA00023136"/>
    </source>
</evidence>
<evidence type="ECO:0000256" key="5">
    <source>
        <dbReference type="ARBA" id="ARBA00023018"/>
    </source>
</evidence>
<dbReference type="PRINTS" id="PR00254">
    <property type="entry name" value="NICOTINICR"/>
</dbReference>
<evidence type="ECO:0000259" key="15">
    <source>
        <dbReference type="Pfam" id="PF02931"/>
    </source>
</evidence>
<comment type="subcellular location">
    <subcellularLocation>
        <location evidence="13">Synaptic cell membrane</location>
        <topology evidence="13">Multi-pass membrane protein</topology>
    </subcellularLocation>
</comment>
<feature type="domain" description="Neurotransmitter-gated ion-channel ligand-binding" evidence="15">
    <location>
        <begin position="27"/>
        <end position="238"/>
    </location>
</feature>
<protein>
    <submittedName>
        <fullName evidence="20">Uncharacterized protein</fullName>
    </submittedName>
</protein>
<evidence type="ECO:0000256" key="10">
    <source>
        <dbReference type="ARBA" id="ARBA00023180"/>
    </source>
</evidence>
<dbReference type="EMBL" id="CAJNOT010000874">
    <property type="protein sequence ID" value="CAF1099796.1"/>
    <property type="molecule type" value="Genomic_DNA"/>
</dbReference>
<keyword evidence="6 14" id="KW-0406">Ion transport</keyword>
<evidence type="ECO:0000259" key="16">
    <source>
        <dbReference type="Pfam" id="PF02932"/>
    </source>
</evidence>
<dbReference type="Proteomes" id="UP000663864">
    <property type="component" value="Unassembled WGS sequence"/>
</dbReference>
<dbReference type="PANTHER" id="PTHR18945">
    <property type="entry name" value="NEUROTRANSMITTER GATED ION CHANNEL"/>
    <property type="match status" value="1"/>
</dbReference>
<dbReference type="Proteomes" id="UP000663836">
    <property type="component" value="Unassembled WGS sequence"/>
</dbReference>
<evidence type="ECO:0000256" key="4">
    <source>
        <dbReference type="ARBA" id="ARBA00022989"/>
    </source>
</evidence>